<accession>A0A564WU08</accession>
<name>A0A564WU08_9FIRM</name>
<evidence type="ECO:0000313" key="1">
    <source>
        <dbReference type="EMBL" id="VUX65180.1"/>
    </source>
</evidence>
<evidence type="ECO:0000313" key="2">
    <source>
        <dbReference type="Proteomes" id="UP000366766"/>
    </source>
</evidence>
<dbReference type="EMBL" id="CABHOF010000037">
    <property type="protein sequence ID" value="VUX65180.1"/>
    <property type="molecule type" value="Genomic_DNA"/>
</dbReference>
<gene>
    <name evidence="1" type="ORF">BWLFYP14_01877</name>
</gene>
<protein>
    <submittedName>
        <fullName evidence="1">Uncharacterized protein</fullName>
    </submittedName>
</protein>
<proteinExistence type="predicted"/>
<organism evidence="1 2">
    <name type="scientific">Blautia wexlerae</name>
    <dbReference type="NCBI Taxonomy" id="418240"/>
    <lineage>
        <taxon>Bacteria</taxon>
        <taxon>Bacillati</taxon>
        <taxon>Bacillota</taxon>
        <taxon>Clostridia</taxon>
        <taxon>Lachnospirales</taxon>
        <taxon>Lachnospiraceae</taxon>
        <taxon>Blautia</taxon>
    </lineage>
</organism>
<dbReference type="RefSeq" id="WP_144137023.1">
    <property type="nucleotide sequence ID" value="NZ_CABHOF010000037.1"/>
</dbReference>
<sequence>MRIKRSRLNTFYLKKRIPKKDKEGCSTEEWGTGVPFLGEQWPASGKVQVQQYGDRLNYILNLKLDGAYQIIREKQGASFDFGNDLVFREQDGICIFADEESDPDYRIIAIKPYRQLKMELEKI</sequence>
<reference evidence="1 2" key="1">
    <citation type="submission" date="2019-07" db="EMBL/GenBank/DDBJ databases">
        <authorList>
            <person name="Chang H.-W."/>
            <person name="Raman A."/>
            <person name="Venkatesh S."/>
            <person name="Gehrig J."/>
        </authorList>
    </citation>
    <scope>NUCLEOTIDE SEQUENCE [LARGE SCALE GENOMIC DNA]</scope>
    <source>
        <strain evidence="1">Blautia_wexlerae_LFYP_14</strain>
    </source>
</reference>
<dbReference type="Proteomes" id="UP000366766">
    <property type="component" value="Unassembled WGS sequence"/>
</dbReference>
<keyword evidence="2" id="KW-1185">Reference proteome</keyword>
<dbReference type="AlphaFoldDB" id="A0A564WU08"/>